<feature type="region of interest" description="Disordered" evidence="1">
    <location>
        <begin position="107"/>
        <end position="161"/>
    </location>
</feature>
<feature type="domain" description="DM2" evidence="2">
    <location>
        <begin position="256"/>
        <end position="344"/>
    </location>
</feature>
<name>A0A7S0ZEY1_9RHOD</name>
<accession>A0A7S0ZEY1</accession>
<dbReference type="CDD" id="cd10568">
    <property type="entry name" value="SWIB_like"/>
    <property type="match status" value="1"/>
</dbReference>
<organism evidence="3">
    <name type="scientific">Timspurckia oligopyrenoides</name>
    <dbReference type="NCBI Taxonomy" id="708627"/>
    <lineage>
        <taxon>Eukaryota</taxon>
        <taxon>Rhodophyta</taxon>
        <taxon>Bangiophyceae</taxon>
        <taxon>Porphyridiales</taxon>
        <taxon>Porphyridiaceae</taxon>
        <taxon>Timspurckia</taxon>
    </lineage>
</organism>
<dbReference type="EMBL" id="HBFP01005756">
    <property type="protein sequence ID" value="CAD8819704.1"/>
    <property type="molecule type" value="Transcribed_RNA"/>
</dbReference>
<reference evidence="3" key="1">
    <citation type="submission" date="2021-01" db="EMBL/GenBank/DDBJ databases">
        <authorList>
            <person name="Corre E."/>
            <person name="Pelletier E."/>
            <person name="Niang G."/>
            <person name="Scheremetjew M."/>
            <person name="Finn R."/>
            <person name="Kale V."/>
            <person name="Holt S."/>
            <person name="Cochrane G."/>
            <person name="Meng A."/>
            <person name="Brown T."/>
            <person name="Cohen L."/>
        </authorList>
    </citation>
    <scope>NUCLEOTIDE SEQUENCE</scope>
    <source>
        <strain evidence="3">CCMP3278</strain>
    </source>
</reference>
<dbReference type="AlphaFoldDB" id="A0A7S0ZEY1"/>
<evidence type="ECO:0000313" key="3">
    <source>
        <dbReference type="EMBL" id="CAD8819704.1"/>
    </source>
</evidence>
<feature type="region of interest" description="Disordered" evidence="1">
    <location>
        <begin position="1"/>
        <end position="20"/>
    </location>
</feature>
<dbReference type="Pfam" id="PF02201">
    <property type="entry name" value="SWIB"/>
    <property type="match status" value="1"/>
</dbReference>
<dbReference type="Gene3D" id="1.10.245.10">
    <property type="entry name" value="SWIB/MDM2 domain"/>
    <property type="match status" value="1"/>
</dbReference>
<proteinExistence type="predicted"/>
<gene>
    <name evidence="3" type="ORF">TOLI1172_LOCUS4093</name>
</gene>
<feature type="compositionally biased region" description="Polar residues" evidence="1">
    <location>
        <begin position="122"/>
        <end position="133"/>
    </location>
</feature>
<dbReference type="InterPro" id="IPR036885">
    <property type="entry name" value="SWIB_MDM2_dom_sf"/>
</dbReference>
<protein>
    <recommendedName>
        <fullName evidence="2">DM2 domain-containing protein</fullName>
    </recommendedName>
</protein>
<dbReference type="PROSITE" id="PS51925">
    <property type="entry name" value="SWIB_MDM2"/>
    <property type="match status" value="1"/>
</dbReference>
<evidence type="ECO:0000259" key="2">
    <source>
        <dbReference type="PROSITE" id="PS51925"/>
    </source>
</evidence>
<sequence>MRTGKNARRRSDEEPDSFPSTESIELSLLDKANVDADACFFRTLFDLHYQIDSSIKRSQRHLPKFHTGPLARLSDETFKQSTSLFDSVPDFRIIRINVAASALPHTPITIPSGQRAVKASDGNANSSQDQRSLPSHAIQEDSTASARNEFDPTPKRPRLQTGDALKAWNVVRLCGEVFKRDGITPDHQKNFYDCLHSIKVFIGDAEYSEWSWSKRNPAENRDNFSSGGESILGFELKLPMVEQTSSVCFEIYFKPEFQNRFELSPVLKGYLGVDLATKEDIIDVIWNHIATNRLASVDNPSIVIVDPFLKDILSYRSQNTVATANHARVSLPKIYKALDTHLSPFEKLRISGDIGPEVSGLLCSYDYRYDFPRAEDTCAQQASDADLRRQITKMDTEYEKMLRSWQSARQRRDFFNVMALSPYDCMHAMLVHQGRELELLNPAACPSTQSKKTSFYSKRWVNEAVPIYFIRKALFPKAKN</sequence>
<evidence type="ECO:0000256" key="1">
    <source>
        <dbReference type="SAM" id="MobiDB-lite"/>
    </source>
</evidence>
<dbReference type="InterPro" id="IPR003121">
    <property type="entry name" value="SWIB_MDM2_domain"/>
</dbReference>
<dbReference type="SUPFAM" id="SSF47592">
    <property type="entry name" value="SWIB/MDM2 domain"/>
    <property type="match status" value="1"/>
</dbReference>